<proteinExistence type="predicted"/>
<dbReference type="PANTHER" id="PTHR35005">
    <property type="entry name" value="3-DEHYDRO-SCYLLO-INOSOSE HYDROLASE"/>
    <property type="match status" value="1"/>
</dbReference>
<dbReference type="InterPro" id="IPR003785">
    <property type="entry name" value="Creatininase/forma_Hydrolase"/>
</dbReference>
<name>A0A0C5C9E2_9ARCH</name>
<evidence type="ECO:0000256" key="3">
    <source>
        <dbReference type="ARBA" id="ARBA00022801"/>
    </source>
</evidence>
<dbReference type="Gene3D" id="3.40.50.10310">
    <property type="entry name" value="Creatininase"/>
    <property type="match status" value="1"/>
</dbReference>
<evidence type="ECO:0000256" key="4">
    <source>
        <dbReference type="ARBA" id="ARBA00022833"/>
    </source>
</evidence>
<gene>
    <name evidence="5" type="ORF">NPIRD3C_0613</name>
</gene>
<keyword evidence="4" id="KW-0862">Zinc</keyword>
<reference evidence="5 6" key="2">
    <citation type="journal article" date="2016" name="ISME J.">
        <title>Physiological and genomic characterization of two novel marine thaumarchaeal strains indicates niche differentiation.</title>
        <authorList>
            <person name="Bayer B."/>
            <person name="Vojvoda J."/>
            <person name="Offre P."/>
            <person name="Alves R.J."/>
            <person name="Elisabeth N.H."/>
            <person name="Garcia J.A."/>
            <person name="Volland J.M."/>
            <person name="Srivastava A."/>
            <person name="Schleper C."/>
            <person name="Herndl G.J."/>
        </authorList>
    </citation>
    <scope>NUCLEOTIDE SEQUENCE [LARGE SCALE GENOMIC DNA]</scope>
    <source>
        <strain evidence="5 6">D3C</strain>
    </source>
</reference>
<dbReference type="EMBL" id="CP010868">
    <property type="protein sequence ID" value="AJM91827.1"/>
    <property type="molecule type" value="Genomic_DNA"/>
</dbReference>
<evidence type="ECO:0000256" key="1">
    <source>
        <dbReference type="ARBA" id="ARBA00001947"/>
    </source>
</evidence>
<dbReference type="GO" id="GO:0016811">
    <property type="term" value="F:hydrolase activity, acting on carbon-nitrogen (but not peptide) bonds, in linear amides"/>
    <property type="evidence" value="ECO:0007669"/>
    <property type="project" value="TreeGrafter"/>
</dbReference>
<dbReference type="GO" id="GO:0009231">
    <property type="term" value="P:riboflavin biosynthetic process"/>
    <property type="evidence" value="ECO:0007669"/>
    <property type="project" value="TreeGrafter"/>
</dbReference>
<dbReference type="Pfam" id="PF02633">
    <property type="entry name" value="Creatininase"/>
    <property type="match status" value="1"/>
</dbReference>
<dbReference type="SUPFAM" id="SSF102215">
    <property type="entry name" value="Creatininase"/>
    <property type="match status" value="1"/>
</dbReference>
<dbReference type="PATRIC" id="fig|1582439.9.peg.625"/>
<dbReference type="PANTHER" id="PTHR35005:SF1">
    <property type="entry name" value="2-AMINO-5-FORMYLAMINO-6-RIBOSYLAMINOPYRIMIDIN-4(3H)-ONE 5'-MONOPHOSPHATE DEFORMYLASE"/>
    <property type="match status" value="1"/>
</dbReference>
<sequence>MEKGSRKIKVNQMSEIKTQFDPFLRKDIKRKKQVAVIPIGSIEQHGPHLPISTDTDIVTEVAKRICEKNKYLLLPTLSYGVSFEHAPFFNLSIREATLRSVLVDICSSLLENNIKTIFIINGHHGNQNSIRDIDKKLKKISKNKLKVFPFSYWHFMDKEFDHAGFVETSLMLAISKNVKMKLAEKGLITDKMTKQEIKKIGKIANKSFPKATKNGVWGDPTNASKKEGQLILAEIVKNLGKKCQTCLTGHSS</sequence>
<dbReference type="InterPro" id="IPR024087">
    <property type="entry name" value="Creatininase-like_sf"/>
</dbReference>
<dbReference type="STRING" id="1582439.NPIRD3C_0613"/>
<keyword evidence="2" id="KW-0479">Metal-binding</keyword>
<protein>
    <submittedName>
        <fullName evidence="5">Creatininase</fullName>
    </submittedName>
</protein>
<dbReference type="GO" id="GO:0046872">
    <property type="term" value="F:metal ion binding"/>
    <property type="evidence" value="ECO:0007669"/>
    <property type="project" value="UniProtKB-KW"/>
</dbReference>
<dbReference type="KEGG" id="nid:NPIRD3C_0613"/>
<accession>A0A0C5C9E2</accession>
<comment type="cofactor">
    <cofactor evidence="1">
        <name>Zn(2+)</name>
        <dbReference type="ChEBI" id="CHEBI:29105"/>
    </cofactor>
</comment>
<dbReference type="AlphaFoldDB" id="A0A0C5C9E2"/>
<reference evidence="5 6" key="3">
    <citation type="journal article" date="2019" name="Int. J. Syst. Evol. Microbiol.">
        <title>Nitrosopumilus adriaticus sp. nov. and Nitrosopumilus piranensis sp. nov., two ammonia-oxidizing archaea from the Adriatic Sea and members of the class Nitrososphaeria.</title>
        <authorList>
            <person name="Bayer B."/>
            <person name="Vojvoda J."/>
            <person name="Reinthaler T."/>
            <person name="Reyes C."/>
            <person name="Pinto M."/>
            <person name="Herndl G.J."/>
        </authorList>
    </citation>
    <scope>NUCLEOTIDE SEQUENCE [LARGE SCALE GENOMIC DNA]</scope>
    <source>
        <strain evidence="5 6">D3C</strain>
    </source>
</reference>
<keyword evidence="6" id="KW-1185">Reference proteome</keyword>
<evidence type="ECO:0000313" key="5">
    <source>
        <dbReference type="EMBL" id="AJM91827.1"/>
    </source>
</evidence>
<dbReference type="HOGENOM" id="CLU_055029_4_0_2"/>
<keyword evidence="3" id="KW-0378">Hydrolase</keyword>
<organism evidence="5 6">
    <name type="scientific">Nitrosopumilus piranensis</name>
    <dbReference type="NCBI Taxonomy" id="1582439"/>
    <lineage>
        <taxon>Archaea</taxon>
        <taxon>Nitrososphaerota</taxon>
        <taxon>Nitrososphaeria</taxon>
        <taxon>Nitrosopumilales</taxon>
        <taxon>Nitrosopumilaceae</taxon>
        <taxon>Nitrosopumilus</taxon>
    </lineage>
</organism>
<evidence type="ECO:0000256" key="2">
    <source>
        <dbReference type="ARBA" id="ARBA00022723"/>
    </source>
</evidence>
<dbReference type="Proteomes" id="UP000032027">
    <property type="component" value="Chromosome"/>
</dbReference>
<reference evidence="6" key="1">
    <citation type="submission" date="2015-02" db="EMBL/GenBank/DDBJ databases">
        <title>Characterization of two novel Thaumarchaeota isolated from the Northern Adriatic Sea.</title>
        <authorList>
            <person name="Bayer B."/>
            <person name="Vojvoda J."/>
            <person name="Offre P."/>
            <person name="Srivastava A."/>
            <person name="Elisabeth N."/>
            <person name="Garcia J.A.L."/>
            <person name="Schleper C."/>
            <person name="Herndl G.J."/>
        </authorList>
    </citation>
    <scope>NUCLEOTIDE SEQUENCE [LARGE SCALE GENOMIC DNA]</scope>
    <source>
        <strain evidence="6">D3C</strain>
    </source>
</reference>
<evidence type="ECO:0000313" key="6">
    <source>
        <dbReference type="Proteomes" id="UP000032027"/>
    </source>
</evidence>